<evidence type="ECO:0000256" key="10">
    <source>
        <dbReference type="ARBA" id="ARBA00022927"/>
    </source>
</evidence>
<comment type="subcellular location">
    <subcellularLocation>
        <location evidence="2">Cytoplasmic vesicle membrane</location>
        <topology evidence="2">Single-pass type I membrane protein</topology>
    </subcellularLocation>
    <subcellularLocation>
        <location evidence="4">Golgi apparatus membrane</location>
        <topology evidence="4">Single-pass type I membrane protein</topology>
    </subcellularLocation>
    <subcellularLocation>
        <location evidence="1">Mitochondrion membrane</location>
        <topology evidence="1">Single-pass membrane protein</topology>
    </subcellularLocation>
    <subcellularLocation>
        <location evidence="3">Preautophagosomal structure membrane</location>
        <topology evidence="3">Single-pass type I membrane protein</topology>
    </subcellularLocation>
</comment>
<keyword evidence="9 20" id="KW-0732">Signal</keyword>
<feature type="region of interest" description="Disordered" evidence="18">
    <location>
        <begin position="127"/>
        <end position="149"/>
    </location>
</feature>
<evidence type="ECO:0000256" key="15">
    <source>
        <dbReference type="ARBA" id="ARBA00023136"/>
    </source>
</evidence>
<accession>A0ABR1YMC6</accession>
<evidence type="ECO:0000256" key="20">
    <source>
        <dbReference type="SAM" id="SignalP"/>
    </source>
</evidence>
<dbReference type="Gene3D" id="2.70.130.10">
    <property type="entry name" value="Mannose-6-phosphate receptor binding domain"/>
    <property type="match status" value="1"/>
</dbReference>
<evidence type="ECO:0000256" key="14">
    <source>
        <dbReference type="ARBA" id="ARBA00023128"/>
    </source>
</evidence>
<protein>
    <recommendedName>
        <fullName evidence="6">Autophagy-related protein 27</fullName>
    </recommendedName>
</protein>
<feature type="transmembrane region" description="Helical" evidence="19">
    <location>
        <begin position="282"/>
        <end position="304"/>
    </location>
</feature>
<dbReference type="PANTHER" id="PTHR15071:SF13">
    <property type="entry name" value="AUTOPHAGY-RELATED PROTEIN 27"/>
    <property type="match status" value="1"/>
</dbReference>
<evidence type="ECO:0000256" key="12">
    <source>
        <dbReference type="ARBA" id="ARBA00023006"/>
    </source>
</evidence>
<feature type="compositionally biased region" description="Basic and acidic residues" evidence="18">
    <location>
        <begin position="140"/>
        <end position="149"/>
    </location>
</feature>
<evidence type="ECO:0000256" key="19">
    <source>
        <dbReference type="SAM" id="Phobius"/>
    </source>
</evidence>
<dbReference type="PROSITE" id="PS51914">
    <property type="entry name" value="MRH"/>
    <property type="match status" value="1"/>
</dbReference>
<evidence type="ECO:0000259" key="21">
    <source>
        <dbReference type="PROSITE" id="PS51914"/>
    </source>
</evidence>
<feature type="compositionally biased region" description="Basic and acidic residues" evidence="18">
    <location>
        <begin position="206"/>
        <end position="220"/>
    </location>
</feature>
<keyword evidence="8 19" id="KW-0812">Transmembrane</keyword>
<feature type="compositionally biased region" description="Acidic residues" evidence="18">
    <location>
        <begin position="221"/>
        <end position="235"/>
    </location>
</feature>
<reference evidence="22 23" key="1">
    <citation type="submission" date="2024-04" db="EMBL/GenBank/DDBJ databases">
        <title>Phyllosticta paracitricarpa is synonymous to the EU quarantine fungus P. citricarpa based on phylogenomic analyses.</title>
        <authorList>
            <consortium name="Lawrence Berkeley National Laboratory"/>
            <person name="Van Ingen-Buijs V.A."/>
            <person name="Van Westerhoven A.C."/>
            <person name="Haridas S."/>
            <person name="Skiadas P."/>
            <person name="Martin F."/>
            <person name="Groenewald J.Z."/>
            <person name="Crous P.W."/>
            <person name="Seidl M.F."/>
        </authorList>
    </citation>
    <scope>NUCLEOTIDE SEQUENCE [LARGE SCALE GENOMIC DNA]</scope>
    <source>
        <strain evidence="22 23">CBS 123374</strain>
    </source>
</reference>
<dbReference type="InterPro" id="IPR009011">
    <property type="entry name" value="Man6P_isomerase_rcpt-bd_dom_sf"/>
</dbReference>
<gene>
    <name evidence="22" type="ORF">HDK90DRAFT_268758</name>
</gene>
<evidence type="ECO:0000256" key="5">
    <source>
        <dbReference type="ARBA" id="ARBA00005363"/>
    </source>
</evidence>
<dbReference type="Pfam" id="PF09451">
    <property type="entry name" value="ATG27"/>
    <property type="match status" value="1"/>
</dbReference>
<proteinExistence type="inferred from homology"/>
<feature type="compositionally biased region" description="Acidic residues" evidence="18">
    <location>
        <begin position="184"/>
        <end position="205"/>
    </location>
</feature>
<evidence type="ECO:0000256" key="1">
    <source>
        <dbReference type="ARBA" id="ARBA00004304"/>
    </source>
</evidence>
<evidence type="ECO:0000256" key="7">
    <source>
        <dbReference type="ARBA" id="ARBA00022448"/>
    </source>
</evidence>
<evidence type="ECO:0000256" key="9">
    <source>
        <dbReference type="ARBA" id="ARBA00022729"/>
    </source>
</evidence>
<evidence type="ECO:0000256" key="16">
    <source>
        <dbReference type="ARBA" id="ARBA00023157"/>
    </source>
</evidence>
<feature type="region of interest" description="Disordered" evidence="18">
    <location>
        <begin position="181"/>
        <end position="238"/>
    </location>
</feature>
<evidence type="ECO:0000256" key="6">
    <source>
        <dbReference type="ARBA" id="ARBA00013776"/>
    </source>
</evidence>
<feature type="domain" description="MRH" evidence="21">
    <location>
        <begin position="29"/>
        <end position="267"/>
    </location>
</feature>
<keyword evidence="16" id="KW-1015">Disulfide bond</keyword>
<feature type="signal peptide" evidence="20">
    <location>
        <begin position="1"/>
        <end position="26"/>
    </location>
</feature>
<name>A0ABR1YMC6_9PEZI</name>
<dbReference type="PANTHER" id="PTHR15071">
    <property type="entry name" value="MANNOSE-6-PHOSPHATE RECEPTOR FAMILY MEMBER"/>
    <property type="match status" value="1"/>
</dbReference>
<feature type="chain" id="PRO_5046498568" description="Autophagy-related protein 27" evidence="20">
    <location>
        <begin position="27"/>
        <end position="353"/>
    </location>
</feature>
<keyword evidence="15 19" id="KW-0472">Membrane</keyword>
<keyword evidence="11 19" id="KW-1133">Transmembrane helix</keyword>
<keyword evidence="17" id="KW-0968">Cytoplasmic vesicle</keyword>
<dbReference type="Proteomes" id="UP001492380">
    <property type="component" value="Unassembled WGS sequence"/>
</dbReference>
<evidence type="ECO:0000256" key="11">
    <source>
        <dbReference type="ARBA" id="ARBA00022989"/>
    </source>
</evidence>
<organism evidence="22 23">
    <name type="scientific">Phyllosticta capitalensis</name>
    <dbReference type="NCBI Taxonomy" id="121624"/>
    <lineage>
        <taxon>Eukaryota</taxon>
        <taxon>Fungi</taxon>
        <taxon>Dikarya</taxon>
        <taxon>Ascomycota</taxon>
        <taxon>Pezizomycotina</taxon>
        <taxon>Dothideomycetes</taxon>
        <taxon>Dothideomycetes incertae sedis</taxon>
        <taxon>Botryosphaeriales</taxon>
        <taxon>Phyllostictaceae</taxon>
        <taxon>Phyllosticta</taxon>
    </lineage>
</organism>
<evidence type="ECO:0000256" key="18">
    <source>
        <dbReference type="SAM" id="MobiDB-lite"/>
    </source>
</evidence>
<evidence type="ECO:0000313" key="23">
    <source>
        <dbReference type="Proteomes" id="UP001492380"/>
    </source>
</evidence>
<keyword evidence="7" id="KW-0813">Transport</keyword>
<dbReference type="InterPro" id="IPR044865">
    <property type="entry name" value="MRH_dom"/>
</dbReference>
<evidence type="ECO:0000256" key="17">
    <source>
        <dbReference type="ARBA" id="ARBA00023329"/>
    </source>
</evidence>
<keyword evidence="13" id="KW-0333">Golgi apparatus</keyword>
<evidence type="ECO:0000256" key="3">
    <source>
        <dbReference type="ARBA" id="ARBA00004472"/>
    </source>
</evidence>
<sequence>MRRPQISSASAAAVSAILSLPLLANAVNLNCKDIVVDGQDYNLEKLGGPHSVHWIQEHPPSISNFTFTVDICQSLKPLKGVDKDDQCPQGTRVCGTEFITNTADNTTLINQVVPIAGDYTLHRGKGLDPKFTRLKNSDSSSDKDKDGLRIELRGGKYPFNKKKGQEQKALLEFICDPSRTGLEGLDDPLDERETEDGEDEGTGEEGAEKMMKRLRVRAEGEDAPEEEEDDGDDADDEKRSLRFQSYKDEGDVKVLRLEWLTKYACESSSDGGSREKSDHWGFFTWLIIIIFLCVAAYLIFGSWLNYNRYGARGWDLLPHGDTIRDIPYIAKDIGRRVVNTFQGGDSRGGYSAV</sequence>
<keyword evidence="23" id="KW-1185">Reference proteome</keyword>
<keyword evidence="14" id="KW-0496">Mitochondrion</keyword>
<evidence type="ECO:0000313" key="22">
    <source>
        <dbReference type="EMBL" id="KAK8233482.1"/>
    </source>
</evidence>
<comment type="caution">
    <text evidence="22">The sequence shown here is derived from an EMBL/GenBank/DDBJ whole genome shotgun (WGS) entry which is preliminary data.</text>
</comment>
<keyword evidence="12" id="KW-0072">Autophagy</keyword>
<evidence type="ECO:0000256" key="13">
    <source>
        <dbReference type="ARBA" id="ARBA00023034"/>
    </source>
</evidence>
<comment type="similarity">
    <text evidence="5">Belongs to the ATG27 family.</text>
</comment>
<evidence type="ECO:0000256" key="4">
    <source>
        <dbReference type="ARBA" id="ARBA00004614"/>
    </source>
</evidence>
<dbReference type="InterPro" id="IPR018939">
    <property type="entry name" value="Autophagy-rel_prot_27"/>
</dbReference>
<dbReference type="EMBL" id="JBBWRZ010000006">
    <property type="protein sequence ID" value="KAK8233482.1"/>
    <property type="molecule type" value="Genomic_DNA"/>
</dbReference>
<evidence type="ECO:0000256" key="2">
    <source>
        <dbReference type="ARBA" id="ARBA00004358"/>
    </source>
</evidence>
<evidence type="ECO:0000256" key="8">
    <source>
        <dbReference type="ARBA" id="ARBA00022692"/>
    </source>
</evidence>
<keyword evidence="10" id="KW-0653">Protein transport</keyword>